<evidence type="ECO:0000313" key="3">
    <source>
        <dbReference type="Proteomes" id="UP000639396"/>
    </source>
</evidence>
<feature type="coiled-coil region" evidence="1">
    <location>
        <begin position="55"/>
        <end position="82"/>
    </location>
</feature>
<protein>
    <submittedName>
        <fullName evidence="2">Uncharacterized protein</fullName>
    </submittedName>
</protein>
<dbReference type="Proteomes" id="UP000639396">
    <property type="component" value="Unassembled WGS sequence"/>
</dbReference>
<keyword evidence="1" id="KW-0175">Coiled coil</keyword>
<dbReference type="InterPro" id="IPR058600">
    <property type="entry name" value="YhjD-like"/>
</dbReference>
<proteinExistence type="predicted"/>
<dbReference type="AlphaFoldDB" id="A0A927C746"/>
<sequence>MSAPLPTRPVAPAVPAEHMHLIRNLVILPVVLSAFECDKMYFENNHNSGVMSPYAAVAQRAINRIQDDIDRLTDTLRQQGIEVYAEKRNQNGINRVFNFQGSRNVYALRWGAFDAEIDLLTNYYLGNLAEDEK</sequence>
<comment type="caution">
    <text evidence="2">The sequence shown here is derived from an EMBL/GenBank/DDBJ whole genome shotgun (WGS) entry which is preliminary data.</text>
</comment>
<dbReference type="EMBL" id="JACXJA010000003">
    <property type="protein sequence ID" value="MBD2860961.1"/>
    <property type="molecule type" value="Genomic_DNA"/>
</dbReference>
<accession>A0A927C746</accession>
<dbReference type="Pfam" id="PF26325">
    <property type="entry name" value="YhjD"/>
    <property type="match status" value="1"/>
</dbReference>
<evidence type="ECO:0000256" key="1">
    <source>
        <dbReference type="SAM" id="Coils"/>
    </source>
</evidence>
<keyword evidence="3" id="KW-1185">Reference proteome</keyword>
<name>A0A927C746_9BACL</name>
<evidence type="ECO:0000313" key="2">
    <source>
        <dbReference type="EMBL" id="MBD2860961.1"/>
    </source>
</evidence>
<gene>
    <name evidence="2" type="ORF">IDH45_03035</name>
</gene>
<organism evidence="2 3">
    <name type="scientific">Paenibacillus oceani</name>
    <dbReference type="NCBI Taxonomy" id="2772510"/>
    <lineage>
        <taxon>Bacteria</taxon>
        <taxon>Bacillati</taxon>
        <taxon>Bacillota</taxon>
        <taxon>Bacilli</taxon>
        <taxon>Bacillales</taxon>
        <taxon>Paenibacillaceae</taxon>
        <taxon>Paenibacillus</taxon>
    </lineage>
</organism>
<reference evidence="2" key="1">
    <citation type="submission" date="2020-09" db="EMBL/GenBank/DDBJ databases">
        <title>A novel bacterium of genus Paenibacillus, isolated from South China Sea.</title>
        <authorList>
            <person name="Huang H."/>
            <person name="Mo K."/>
            <person name="Hu Y."/>
        </authorList>
    </citation>
    <scope>NUCLEOTIDE SEQUENCE</scope>
    <source>
        <strain evidence="2">IB182363</strain>
    </source>
</reference>
<dbReference type="RefSeq" id="WP_190924529.1">
    <property type="nucleotide sequence ID" value="NZ_JACXJA010000003.1"/>
</dbReference>